<evidence type="ECO:0000313" key="1">
    <source>
        <dbReference type="EMBL" id="TCP99019.1"/>
    </source>
</evidence>
<dbReference type="OrthoDB" id="9805474at2"/>
<proteinExistence type="predicted"/>
<protein>
    <submittedName>
        <fullName evidence="1">ABC-type uncharacterized transport system substrate-binding protein</fullName>
    </submittedName>
</protein>
<dbReference type="InterPro" id="IPR007487">
    <property type="entry name" value="ABC_transpt-TYRBP-like"/>
</dbReference>
<organism evidence="1 2">
    <name type="scientific">Serpentinicella alkaliphila</name>
    <dbReference type="NCBI Taxonomy" id="1734049"/>
    <lineage>
        <taxon>Bacteria</taxon>
        <taxon>Bacillati</taxon>
        <taxon>Bacillota</taxon>
        <taxon>Clostridia</taxon>
        <taxon>Peptostreptococcales</taxon>
        <taxon>Natronincolaceae</taxon>
        <taxon>Serpentinicella</taxon>
    </lineage>
</organism>
<dbReference type="PANTHER" id="PTHR35271">
    <property type="entry name" value="ABC TRANSPORTER, SUBSTRATE-BINDING LIPOPROTEIN-RELATED"/>
    <property type="match status" value="1"/>
</dbReference>
<reference evidence="1 2" key="1">
    <citation type="submission" date="2019-03" db="EMBL/GenBank/DDBJ databases">
        <title>Genomic Encyclopedia of Type Strains, Phase IV (KMG-IV): sequencing the most valuable type-strain genomes for metagenomic binning, comparative biology and taxonomic classification.</title>
        <authorList>
            <person name="Goeker M."/>
        </authorList>
    </citation>
    <scope>NUCLEOTIDE SEQUENCE [LARGE SCALE GENOMIC DNA]</scope>
    <source>
        <strain evidence="1 2">DSM 100013</strain>
    </source>
</reference>
<dbReference type="Pfam" id="PF04392">
    <property type="entry name" value="ABC_sub_bind"/>
    <property type="match status" value="1"/>
</dbReference>
<dbReference type="RefSeq" id="WP_132849294.1">
    <property type="nucleotide sequence ID" value="NZ_CP058648.1"/>
</dbReference>
<keyword evidence="2" id="KW-1185">Reference proteome</keyword>
<dbReference type="EMBL" id="SLYC01000038">
    <property type="protein sequence ID" value="TCP99019.1"/>
    <property type="molecule type" value="Genomic_DNA"/>
</dbReference>
<dbReference type="PANTHER" id="PTHR35271:SF1">
    <property type="entry name" value="ABC TRANSPORTER, SUBSTRATE-BINDING LIPOPROTEIN"/>
    <property type="match status" value="1"/>
</dbReference>
<evidence type="ECO:0000313" key="2">
    <source>
        <dbReference type="Proteomes" id="UP000295504"/>
    </source>
</evidence>
<dbReference type="Gene3D" id="3.40.50.2300">
    <property type="match status" value="4"/>
</dbReference>
<accession>A0A4R2T7A1</accession>
<name>A0A4R2T7A1_9FIRM</name>
<dbReference type="Proteomes" id="UP000295504">
    <property type="component" value="Unassembled WGS sequence"/>
</dbReference>
<gene>
    <name evidence="1" type="ORF">EDD79_103821</name>
</gene>
<sequence>MKRFIRILSLIFFLLFLSKSFSVVIANTSKPTHTTKNILFLNSYHSGYKWSDDIYDGIRSVLNSGPDKIKLQVEYMDTQRGVDEQYLKLLLDTYKYKFRDKYFDLIISSDDAAFEFLIKHSNELFPETPVVFCGVNYFEQSTIDNHKQFTGVIEGFDISSTIDTAIKFHPYIQNVYYIVDDTTTGNSIMKEFSKSISGYSSNLDFVQLYGENLDEIINKVSFLSKNSIILYLIHFRDNQNNYYEYYEAISMIEQNSSVPIYGVWNFNLGHGIVGGKLTNGFYQGKTAAKIALRILAGEQPNNIPVLTEETTHYEFDFNQLVKHNIPLELLPQDSKIINKSSPFKKQILILHSYNKGLKWTDDLELGIKSKLAESNLNLEFTYEYMDSQRNSDPVYLHHLYELLIRKYKDKQFDLVITTDDVAFNFIKTHHNNVFKGIPSIFCGVNYFEECMLEEHDFLTGVVESYDLRGTLDMALEINPKIKNIIVINDTTITGQSNQKNLDIIIPEYSDRVSFKIWNNLTMAEIQEGVKSLNTEDIILLLSLNRDKSNNSFSYDESISLISENASVPIYGVWDFYLGKGLLGGVLTSGITHGETVGHMAIEILNGKYPSEIVVVTESPNIYMFDYFMLKKFSINIDKLPIGSTIINKPSTIFDYYQDNKKVLLSTASIFFSVMYNSFINIFEGFS</sequence>
<dbReference type="AlphaFoldDB" id="A0A4R2T7A1"/>
<comment type="caution">
    <text evidence="1">The sequence shown here is derived from an EMBL/GenBank/DDBJ whole genome shotgun (WGS) entry which is preliminary data.</text>
</comment>